<dbReference type="STRING" id="268739.Nmlp_2799"/>
<evidence type="ECO:0000313" key="1">
    <source>
        <dbReference type="EMBL" id="CCQ36950.1"/>
    </source>
</evidence>
<organism evidence="1 2">
    <name type="scientific">Natronomonas moolapensis (strain DSM 18674 / CECT 7526 / JCM 14361 / 8.8.11)</name>
    <dbReference type="NCBI Taxonomy" id="268739"/>
    <lineage>
        <taxon>Archaea</taxon>
        <taxon>Methanobacteriati</taxon>
        <taxon>Methanobacteriota</taxon>
        <taxon>Stenosarchaea group</taxon>
        <taxon>Halobacteria</taxon>
        <taxon>Halobacteriales</taxon>
        <taxon>Natronomonadaceae</taxon>
        <taxon>Natronomonas</taxon>
    </lineage>
</organism>
<dbReference type="InterPro" id="IPR021377">
    <property type="entry name" value="DUF3006"/>
</dbReference>
<name>M1XL25_NATM8</name>
<accession>M1XL25</accession>
<proteinExistence type="predicted"/>
<dbReference type="eggNOG" id="arCOG06330">
    <property type="taxonomic scope" value="Archaea"/>
</dbReference>
<dbReference type="KEGG" id="nmo:Nmlp_2799"/>
<evidence type="ECO:0000313" key="2">
    <source>
        <dbReference type="Proteomes" id="UP000011867"/>
    </source>
</evidence>
<dbReference type="Proteomes" id="UP000011867">
    <property type="component" value="Chromosome"/>
</dbReference>
<dbReference type="Pfam" id="PF11213">
    <property type="entry name" value="DUF3006"/>
    <property type="match status" value="1"/>
</dbReference>
<dbReference type="EMBL" id="HF582854">
    <property type="protein sequence ID" value="CCQ36950.1"/>
    <property type="molecule type" value="Genomic_DNA"/>
</dbReference>
<reference evidence="1 2" key="1">
    <citation type="journal article" date="2013" name="Genome Announc.">
        <title>Genome of the haloarchaeon Natronomonas moolapensis, a neutrophilic member of a previously haloalkaliphilic genus.</title>
        <authorList>
            <person name="Dyall-Smith M.L."/>
            <person name="Pfeiffer F."/>
            <person name="Oberwinkler T."/>
            <person name="Klee K."/>
            <person name="Rampp M."/>
            <person name="Palm P."/>
            <person name="Gross K."/>
            <person name="Schuster S.C."/>
            <person name="Oesterhelt D."/>
        </authorList>
    </citation>
    <scope>NUCLEOTIDE SEQUENCE [LARGE SCALE GENOMIC DNA]</scope>
    <source>
        <strain evidence="2">DSM 18674 / JCM 14361 / 8.8.11</strain>
    </source>
</reference>
<sequence length="113" mass="12093">MRHVLTLSALVVIAVAFVAVAAVVGSSLCLANSDPGRIAVVDRLADDTAVLLVERGDGTSEQRVVDPGTIPESGRHEGAVLDVTREGYVYDRTATESREHTLSRWFDALSGRM</sequence>
<keyword evidence="2" id="KW-1185">Reference proteome</keyword>
<protein>
    <submittedName>
        <fullName evidence="1">DUF3006 family protein</fullName>
    </submittedName>
</protein>
<dbReference type="AlphaFoldDB" id="M1XL25"/>
<dbReference type="RefSeq" id="WP_015409716.1">
    <property type="nucleotide sequence ID" value="NC_020388.1"/>
</dbReference>
<dbReference type="HOGENOM" id="CLU_170810_0_0_2"/>
<dbReference type="OrthoDB" id="299121at2157"/>
<gene>
    <name evidence="1" type="ordered locus">Nmlp_2799</name>
</gene>
<dbReference type="GeneID" id="14652200"/>